<gene>
    <name evidence="2" type="ORF">PGLA1383_LOCUS36431</name>
</gene>
<feature type="signal peptide" evidence="1">
    <location>
        <begin position="1"/>
        <end position="19"/>
    </location>
</feature>
<reference evidence="2" key="1">
    <citation type="submission" date="2021-02" db="EMBL/GenBank/DDBJ databases">
        <authorList>
            <person name="Dougan E. K."/>
            <person name="Rhodes N."/>
            <person name="Thang M."/>
            <person name="Chan C."/>
        </authorList>
    </citation>
    <scope>NUCLEOTIDE SEQUENCE</scope>
</reference>
<feature type="chain" id="PRO_5032505480" evidence="1">
    <location>
        <begin position="20"/>
        <end position="440"/>
    </location>
</feature>
<evidence type="ECO:0000313" key="2">
    <source>
        <dbReference type="EMBL" id="CAE8618833.1"/>
    </source>
</evidence>
<dbReference type="AlphaFoldDB" id="A0A813G189"/>
<dbReference type="Proteomes" id="UP000654075">
    <property type="component" value="Unassembled WGS sequence"/>
</dbReference>
<keyword evidence="3" id="KW-1185">Reference proteome</keyword>
<evidence type="ECO:0000313" key="3">
    <source>
        <dbReference type="Proteomes" id="UP000654075"/>
    </source>
</evidence>
<evidence type="ECO:0000256" key="1">
    <source>
        <dbReference type="SAM" id="SignalP"/>
    </source>
</evidence>
<protein>
    <submittedName>
        <fullName evidence="2">Uncharacterized protein</fullName>
    </submittedName>
</protein>
<proteinExistence type="predicted"/>
<organism evidence="2 3">
    <name type="scientific">Polarella glacialis</name>
    <name type="common">Dinoflagellate</name>
    <dbReference type="NCBI Taxonomy" id="89957"/>
    <lineage>
        <taxon>Eukaryota</taxon>
        <taxon>Sar</taxon>
        <taxon>Alveolata</taxon>
        <taxon>Dinophyceae</taxon>
        <taxon>Suessiales</taxon>
        <taxon>Suessiaceae</taxon>
        <taxon>Polarella</taxon>
    </lineage>
</organism>
<keyword evidence="1" id="KW-0732">Signal</keyword>
<comment type="caution">
    <text evidence="2">The sequence shown here is derived from an EMBL/GenBank/DDBJ whole genome shotgun (WGS) entry which is preliminary data.</text>
</comment>
<name>A0A813G189_POLGL</name>
<sequence length="440" mass="46401">MVAMLRASLCSALLLATLATMQSDLGEVPGAKLVSEDACSGEAALPSTSPLCFAGSRLGMLVRAKFATLQSNSNTSSSGTVTLGVSWFFLKRSCLDVPFQQVGHSVNMESSSIEKCLPAVMNLPDMRYCSDQNKVRLEFTRPLPISVTLLAAECPQPSALTGLEAASLQDTCTGNSSLPPGVPVCFAGSRFGLTLFTTFANGDTNTSGILAFNVSWGLVNADCSNVSFSQTNQTLAVDKMPLQDCLPNIVQLDHINFCPDQGQVVILFDKPLFISVSLDQVDCDTPPSLGRGFLLPSGPSSGSEVQSVAQGHYGGQALGMKTTSTEQCTGSAAMPPDASLCFEGLRLGLTLKAKFVTGASSSGKVDFEVSGLVSAKCVEIPFSPIGQSMHVNPSLLDKCLPDVVGLADVKFCSDQKEVMLEFSRPMAISVNLQKARCTNF</sequence>
<dbReference type="EMBL" id="CAJNNV010026703">
    <property type="protein sequence ID" value="CAE8618833.1"/>
    <property type="molecule type" value="Genomic_DNA"/>
</dbReference>
<accession>A0A813G189</accession>